<dbReference type="Proteomes" id="UP000794436">
    <property type="component" value="Unassembled WGS sequence"/>
</dbReference>
<name>A0A8K1CIW0_PYTOL</name>
<reference evidence="1" key="1">
    <citation type="submission" date="2019-03" db="EMBL/GenBank/DDBJ databases">
        <title>Long read genome sequence of the mycoparasitic Pythium oligandrum ATCC 38472 isolated from sugarbeet rhizosphere.</title>
        <authorList>
            <person name="Gaulin E."/>
        </authorList>
    </citation>
    <scope>NUCLEOTIDE SEQUENCE</scope>
    <source>
        <strain evidence="1">ATCC 38472_TT</strain>
    </source>
</reference>
<evidence type="ECO:0000313" key="2">
    <source>
        <dbReference type="Proteomes" id="UP000794436"/>
    </source>
</evidence>
<keyword evidence="2" id="KW-1185">Reference proteome</keyword>
<dbReference type="EMBL" id="SPLM01000072">
    <property type="protein sequence ID" value="TMW63278.1"/>
    <property type="molecule type" value="Genomic_DNA"/>
</dbReference>
<evidence type="ECO:0000313" key="1">
    <source>
        <dbReference type="EMBL" id="TMW63278.1"/>
    </source>
</evidence>
<protein>
    <submittedName>
        <fullName evidence="1">Uncharacterized protein</fullName>
    </submittedName>
</protein>
<sequence length="1311" mass="141659">MTGWIQVTSATQLTKFLSPANVVPPTAAPGGDVIVSLERPAVSSIAPLVAPAQRRLVDANAVSASTAAPVVVAAGASPVSAASVIPAPAGLGSIAAGPGTVQPAQPLEAATTTLVAPTAPTTGSTVYSFRANRRFDYNNFSHGFIGGVDANVTEANDYTEKEQFSIVFGADGKATVLSPSLNKYWGHDPIENAIIWVDQAQALPLTIFTNAKQDAVYFVAKEMFFVSFYGTFSYNSNVGKCLRLMSVLTENGIFSPPSVQDGHNAIITDIVQQRRQVLQSGGEPSPAFVGYDLAFAVVLKQPFNRFKMANISDDEFGLVISVMAHTMVAYIPEYKTLYPSYGEILPGLVNLNEFALAAKIPSDEIFPALFLHTLASSIAVHHKDPIESKTASFVAAIIQRAALRDIENKQTSFSSIGASVFSTLQLYYMYSCQLARHMENATIEEKLNHTEILYPNGSRDPYLEKAGDQYWFSTFIRKEIDDLKSANVFPELGLFKYLPITLLSELKVGDGIATTITNDVTKMIAQNDIKGLSLYGQSEAFMASAAVAASVCKGSTTMKFCVIPQINAQISVLAQSDRSLFTTNMTTSLLNSKGSDLQSYMGTLYNQELNAGVIKTLTDSKNELVKFLKENVDKAASAISEATLKTSLITAKQQADSQKAMSAHLQTVAAFESNVRLEQFTQKVQAMAKGIQAAEDAKAGLLDDVKALGDKAKKEAAITAALDIIDVAFAALRTFNPVTGFDPRNLNDLLTSANEVSKSATILVQTSILTGDIGDEFGPKVTETLVNMLKYTEEVNKLKSAVDPMLNGDNIDQTKLEAHASNFLSVYGKFKPPVVQADIEEIRAFMEEIVDGFCEVIDIDGYAPCITVPGQIVKVFGSLAESVEFAQEAITALFHVASGAVQLQEAKSMGKEAAKQLSLSEQGNKDLAAKWAGDDTKKEEWWKEWTKNLQTADATSTMALAMNRAALFSVIVQFCNQDAYLAGGKPHDICEKTVFSGKPITDEQIEVLLTAEHAASPVDVDINAMIPTRPQFAQDTGFLDLSALMNQETMRFQLPTNETWLKQFQWLPTGYDLTSTVFYVRSFEIFVPPRYADYMVTPSEATVTIQSTGLSHYGKAFGGKTFAIPVDGATFTSVYETRPEGFTGKCQQVKLPVISACNPFLPKICPISVPSEPEEGTFLPSLFSPFKISMSFAGSDAPFMKYKGVTSPMYLHARVKLWAYKGVSKTVSNPTVEELAGSGSSDAVVSKNDALGMDGDRSSLLQRVPSDAVQAAVSLKWVDSIALLWGKQTSKALNVPPNDFVSESILGTSVE</sequence>
<accession>A0A8K1CIW0</accession>
<comment type="caution">
    <text evidence="1">The sequence shown here is derived from an EMBL/GenBank/DDBJ whole genome shotgun (WGS) entry which is preliminary data.</text>
</comment>
<organism evidence="1 2">
    <name type="scientific">Pythium oligandrum</name>
    <name type="common">Mycoparasitic fungus</name>
    <dbReference type="NCBI Taxonomy" id="41045"/>
    <lineage>
        <taxon>Eukaryota</taxon>
        <taxon>Sar</taxon>
        <taxon>Stramenopiles</taxon>
        <taxon>Oomycota</taxon>
        <taxon>Peronosporomycetes</taxon>
        <taxon>Pythiales</taxon>
        <taxon>Pythiaceae</taxon>
        <taxon>Pythium</taxon>
    </lineage>
</organism>
<gene>
    <name evidence="1" type="ORF">Poli38472_002219</name>
</gene>
<proteinExistence type="predicted"/>
<dbReference type="OrthoDB" id="5955502at2759"/>